<gene>
    <name evidence="2" type="ORF">G9U52_24420</name>
</gene>
<feature type="compositionally biased region" description="Pro residues" evidence="1">
    <location>
        <begin position="1"/>
        <end position="21"/>
    </location>
</feature>
<evidence type="ECO:0000256" key="1">
    <source>
        <dbReference type="SAM" id="MobiDB-lite"/>
    </source>
</evidence>
<evidence type="ECO:0000313" key="3">
    <source>
        <dbReference type="Proteomes" id="UP001165962"/>
    </source>
</evidence>
<evidence type="ECO:0008006" key="4">
    <source>
        <dbReference type="Google" id="ProtNLM"/>
    </source>
</evidence>
<comment type="caution">
    <text evidence="2">The sequence shown here is derived from an EMBL/GenBank/DDBJ whole genome shotgun (WGS) entry which is preliminary data.</text>
</comment>
<protein>
    <recommendedName>
        <fullName evidence="4">Collagen-like protein</fullName>
    </recommendedName>
</protein>
<dbReference type="EMBL" id="JAAOIW010000010">
    <property type="protein sequence ID" value="NHN32964.1"/>
    <property type="molecule type" value="Genomic_DNA"/>
</dbReference>
<feature type="compositionally biased region" description="Gly residues" evidence="1">
    <location>
        <begin position="23"/>
        <end position="83"/>
    </location>
</feature>
<feature type="compositionally biased region" description="Gly residues" evidence="1">
    <location>
        <begin position="90"/>
        <end position="100"/>
    </location>
</feature>
<accession>A0ABX0JFG7</accession>
<dbReference type="Proteomes" id="UP001165962">
    <property type="component" value="Unassembled WGS sequence"/>
</dbReference>
<feature type="region of interest" description="Disordered" evidence="1">
    <location>
        <begin position="1"/>
        <end position="120"/>
    </location>
</feature>
<reference evidence="2" key="1">
    <citation type="submission" date="2020-03" db="EMBL/GenBank/DDBJ databases">
        <title>Draft sequencing of Paenibacilllus sp. S3N08.</title>
        <authorList>
            <person name="Kim D.-U."/>
        </authorList>
    </citation>
    <scope>NUCLEOTIDE SEQUENCE</scope>
    <source>
        <strain evidence="2">S3N08</strain>
    </source>
</reference>
<organism evidence="2 3">
    <name type="scientific">Paenibacillus agricola</name>
    <dbReference type="NCBI Taxonomy" id="2716264"/>
    <lineage>
        <taxon>Bacteria</taxon>
        <taxon>Bacillati</taxon>
        <taxon>Bacillota</taxon>
        <taxon>Bacilli</taxon>
        <taxon>Bacillales</taxon>
        <taxon>Paenibacillaceae</taxon>
        <taxon>Paenibacillus</taxon>
    </lineage>
</organism>
<keyword evidence="3" id="KW-1185">Reference proteome</keyword>
<proteinExistence type="predicted"/>
<sequence>MIPGGTPPGSGPGSNFPPAPFPGGAGGFPGGAGGFPGGGGGFPGGAGGFPGGGGGFPGGAGGFPGGGGGFPPMPFPGGGGGFPSGPPQGGPGGGPGGPGGPQSPPPSFTPQKPGGGGVSALAVDPGSIRRCINRYVYIWQNNGDSYWMFLTQVGRNSISGFRWYGYGSLGFWLFFGLDIRRVEQFTCF</sequence>
<name>A0ABX0JFG7_9BACL</name>
<evidence type="ECO:0000313" key="2">
    <source>
        <dbReference type="EMBL" id="NHN32964.1"/>
    </source>
</evidence>